<dbReference type="Proteomes" id="UP000004892">
    <property type="component" value="Unassembled WGS sequence"/>
</dbReference>
<proteinExistence type="predicted"/>
<evidence type="ECO:0000256" key="3">
    <source>
        <dbReference type="ARBA" id="ARBA00023163"/>
    </source>
</evidence>
<evidence type="ECO:0000313" key="5">
    <source>
        <dbReference type="EMBL" id="EHP45286.1"/>
    </source>
</evidence>
<dbReference type="SMART" id="SM00342">
    <property type="entry name" value="HTH_ARAC"/>
    <property type="match status" value="1"/>
</dbReference>
<dbReference type="PATRIC" id="fig|742817.3.peg.3132"/>
<keyword evidence="6" id="KW-1185">Reference proteome</keyword>
<dbReference type="InterPro" id="IPR009057">
    <property type="entry name" value="Homeodomain-like_sf"/>
</dbReference>
<dbReference type="GO" id="GO:0003700">
    <property type="term" value="F:DNA-binding transcription factor activity"/>
    <property type="evidence" value="ECO:0007669"/>
    <property type="project" value="InterPro"/>
</dbReference>
<keyword evidence="1" id="KW-0805">Transcription regulation</keyword>
<dbReference type="Gene3D" id="1.10.10.60">
    <property type="entry name" value="Homeodomain-like"/>
    <property type="match status" value="1"/>
</dbReference>
<dbReference type="STRING" id="742817.HMPREF9449_02927"/>
<sequence length="291" mass="34273">MLMNEKMKTNIHIPEQPGKPEFRIGTELADFPVSDCPAYLREGIGGVCISGCASIQVFDNKFKIVPAMVLTLLPWQLVSIKEISPDFRMAFFCNSQTMFMDTLSGLWRLRPGFFFYMRRHVVSKPKEGNIRRFLNYCDLLAYWDKNSPPNCRRETIIQFLRTYYWTVYADYINDPTENKARYSHKEEIAFKFMHYIVEEHSPDKDVAYYAQKLNISPKSLTNMIRSISNHSAHEWIVYYTIFEIKSLLRDSSLDIKSIAVNTNFPDQATLSRYFRRYTGMSPSEYRESFFF</sequence>
<gene>
    <name evidence="5" type="ORF">HMPREF9449_02927</name>
</gene>
<keyword evidence="3" id="KW-0804">Transcription</keyword>
<dbReference type="PROSITE" id="PS01124">
    <property type="entry name" value="HTH_ARAC_FAMILY_2"/>
    <property type="match status" value="1"/>
</dbReference>
<name>H1DKZ1_9BACT</name>
<reference evidence="5 6" key="1">
    <citation type="submission" date="2012-01" db="EMBL/GenBank/DDBJ databases">
        <title>The Genome Sequence of Odoribacter laneus YIT 12061.</title>
        <authorList>
            <consortium name="The Broad Institute Genome Sequencing Platform"/>
            <person name="Earl A."/>
            <person name="Ward D."/>
            <person name="Feldgarden M."/>
            <person name="Gevers D."/>
            <person name="Morotomi M."/>
            <person name="Young S.K."/>
            <person name="Zeng Q."/>
            <person name="Gargeya S."/>
            <person name="Fitzgerald M."/>
            <person name="Haas B."/>
            <person name="Abouelleil A."/>
            <person name="Alvarado L."/>
            <person name="Arachchi H.M."/>
            <person name="Berlin A."/>
            <person name="Chapman S.B."/>
            <person name="Gearin G."/>
            <person name="Goldberg J."/>
            <person name="Griggs A."/>
            <person name="Gujja S."/>
            <person name="Hansen M."/>
            <person name="Heiman D."/>
            <person name="Howarth C."/>
            <person name="Larimer J."/>
            <person name="Lui A."/>
            <person name="MacDonald P.J.P."/>
            <person name="McCowen C."/>
            <person name="Montmayeur A."/>
            <person name="Murphy C."/>
            <person name="Neiman D."/>
            <person name="Pearson M."/>
            <person name="Priest M."/>
            <person name="Roberts A."/>
            <person name="Saif S."/>
            <person name="Shea T."/>
            <person name="Sisk P."/>
            <person name="Stolte C."/>
            <person name="Sykes S."/>
            <person name="Wortman J."/>
            <person name="Nusbaum C."/>
            <person name="Birren B."/>
        </authorList>
    </citation>
    <scope>NUCLEOTIDE SEQUENCE [LARGE SCALE GENOMIC DNA]</scope>
    <source>
        <strain evidence="5 6">YIT 12061</strain>
    </source>
</reference>
<dbReference type="InterPro" id="IPR018060">
    <property type="entry name" value="HTH_AraC"/>
</dbReference>
<accession>H1DKZ1</accession>
<dbReference type="PANTHER" id="PTHR43280">
    <property type="entry name" value="ARAC-FAMILY TRANSCRIPTIONAL REGULATOR"/>
    <property type="match status" value="1"/>
</dbReference>
<keyword evidence="2" id="KW-0238">DNA-binding</keyword>
<evidence type="ECO:0000256" key="1">
    <source>
        <dbReference type="ARBA" id="ARBA00023015"/>
    </source>
</evidence>
<dbReference type="eggNOG" id="COG2207">
    <property type="taxonomic scope" value="Bacteria"/>
</dbReference>
<dbReference type="SUPFAM" id="SSF46689">
    <property type="entry name" value="Homeodomain-like"/>
    <property type="match status" value="1"/>
</dbReference>
<dbReference type="GO" id="GO:0043565">
    <property type="term" value="F:sequence-specific DNA binding"/>
    <property type="evidence" value="ECO:0007669"/>
    <property type="project" value="InterPro"/>
</dbReference>
<dbReference type="AlphaFoldDB" id="H1DKZ1"/>
<feature type="domain" description="HTH araC/xylS-type" evidence="4">
    <location>
        <begin position="190"/>
        <end position="288"/>
    </location>
</feature>
<dbReference type="Pfam" id="PF12833">
    <property type="entry name" value="HTH_18"/>
    <property type="match status" value="1"/>
</dbReference>
<evidence type="ECO:0000256" key="2">
    <source>
        <dbReference type="ARBA" id="ARBA00023125"/>
    </source>
</evidence>
<dbReference type="EMBL" id="ADMC01000033">
    <property type="protein sequence ID" value="EHP45286.1"/>
    <property type="molecule type" value="Genomic_DNA"/>
</dbReference>
<dbReference type="PANTHER" id="PTHR43280:SF32">
    <property type="entry name" value="TRANSCRIPTIONAL REGULATORY PROTEIN"/>
    <property type="match status" value="1"/>
</dbReference>
<protein>
    <recommendedName>
        <fullName evidence="4">HTH araC/xylS-type domain-containing protein</fullName>
    </recommendedName>
</protein>
<comment type="caution">
    <text evidence="5">The sequence shown here is derived from an EMBL/GenBank/DDBJ whole genome shotgun (WGS) entry which is preliminary data.</text>
</comment>
<dbReference type="HOGENOM" id="CLU_000445_88_2_10"/>
<evidence type="ECO:0000313" key="6">
    <source>
        <dbReference type="Proteomes" id="UP000004892"/>
    </source>
</evidence>
<evidence type="ECO:0000259" key="4">
    <source>
        <dbReference type="PROSITE" id="PS01124"/>
    </source>
</evidence>
<organism evidence="5 6">
    <name type="scientific">Odoribacter laneus YIT 12061</name>
    <dbReference type="NCBI Taxonomy" id="742817"/>
    <lineage>
        <taxon>Bacteria</taxon>
        <taxon>Pseudomonadati</taxon>
        <taxon>Bacteroidota</taxon>
        <taxon>Bacteroidia</taxon>
        <taxon>Bacteroidales</taxon>
        <taxon>Odoribacteraceae</taxon>
        <taxon>Odoribacter</taxon>
    </lineage>
</organism>